<dbReference type="PANTHER" id="PTHR30231">
    <property type="entry name" value="DNA POLYMERASE III SUBUNIT EPSILON"/>
    <property type="match status" value="1"/>
</dbReference>
<dbReference type="InterPro" id="IPR036420">
    <property type="entry name" value="BRCT_dom_sf"/>
</dbReference>
<dbReference type="AlphaFoldDB" id="A0A0N7LWB8"/>
<feature type="region of interest" description="Disordered" evidence="1">
    <location>
        <begin position="9"/>
        <end position="38"/>
    </location>
</feature>
<dbReference type="SUPFAM" id="SSF53098">
    <property type="entry name" value="Ribonuclease H-like"/>
    <property type="match status" value="1"/>
</dbReference>
<gene>
    <name evidence="3" type="ORF">TG4357_03722</name>
</gene>
<proteinExistence type="predicted"/>
<dbReference type="CDD" id="cd17748">
    <property type="entry name" value="BRCT_DNA_ligase_like"/>
    <property type="match status" value="1"/>
</dbReference>
<dbReference type="EMBL" id="CYSA01000028">
    <property type="protein sequence ID" value="CUH68658.1"/>
    <property type="molecule type" value="Genomic_DNA"/>
</dbReference>
<dbReference type="RefSeq" id="WP_082644204.1">
    <property type="nucleotide sequence ID" value="NZ_CP051181.1"/>
</dbReference>
<protein>
    <submittedName>
        <fullName evidence="3">DNA polymerase III subunit epsilon</fullName>
    </submittedName>
</protein>
<evidence type="ECO:0000256" key="1">
    <source>
        <dbReference type="SAM" id="MobiDB-lite"/>
    </source>
</evidence>
<dbReference type="GO" id="GO:0006259">
    <property type="term" value="P:DNA metabolic process"/>
    <property type="evidence" value="ECO:0007669"/>
    <property type="project" value="UniProtKB-ARBA"/>
</dbReference>
<dbReference type="Pfam" id="PF00533">
    <property type="entry name" value="BRCT"/>
    <property type="match status" value="1"/>
</dbReference>
<evidence type="ECO:0000313" key="3">
    <source>
        <dbReference type="EMBL" id="CUH68658.1"/>
    </source>
</evidence>
<dbReference type="InterPro" id="IPR013520">
    <property type="entry name" value="Ribonucl_H"/>
</dbReference>
<dbReference type="PANTHER" id="PTHR30231:SF42">
    <property type="entry name" value="EXONUCLEASE"/>
    <property type="match status" value="1"/>
</dbReference>
<keyword evidence="4" id="KW-1185">Reference proteome</keyword>
<reference evidence="3 4" key="1">
    <citation type="submission" date="2015-09" db="EMBL/GenBank/DDBJ databases">
        <authorList>
            <consortium name="Swine Surveillance"/>
        </authorList>
    </citation>
    <scope>NUCLEOTIDE SEQUENCE [LARGE SCALE GENOMIC DNA]</scope>
    <source>
        <strain evidence="3 4">CECT 4357</strain>
    </source>
</reference>
<dbReference type="Pfam" id="PF00929">
    <property type="entry name" value="RNase_T"/>
    <property type="match status" value="1"/>
</dbReference>
<dbReference type="GO" id="GO:0008408">
    <property type="term" value="F:3'-5' exonuclease activity"/>
    <property type="evidence" value="ECO:0007669"/>
    <property type="project" value="TreeGrafter"/>
</dbReference>
<dbReference type="Gene3D" id="3.40.50.10190">
    <property type="entry name" value="BRCT domain"/>
    <property type="match status" value="1"/>
</dbReference>
<dbReference type="SMART" id="SM00479">
    <property type="entry name" value="EXOIII"/>
    <property type="match status" value="1"/>
</dbReference>
<dbReference type="SUPFAM" id="SSF52113">
    <property type="entry name" value="BRCT domain"/>
    <property type="match status" value="1"/>
</dbReference>
<feature type="domain" description="BRCT" evidence="2">
    <location>
        <begin position="248"/>
        <end position="332"/>
    </location>
</feature>
<dbReference type="InterPro" id="IPR036397">
    <property type="entry name" value="RNaseH_sf"/>
</dbReference>
<name>A0A0N7LWB8_THAGE</name>
<accession>A0A0N7LWB8</accession>
<dbReference type="InterPro" id="IPR001357">
    <property type="entry name" value="BRCT_dom"/>
</dbReference>
<dbReference type="GO" id="GO:0005829">
    <property type="term" value="C:cytosol"/>
    <property type="evidence" value="ECO:0007669"/>
    <property type="project" value="TreeGrafter"/>
</dbReference>
<organism evidence="3 4">
    <name type="scientific">Thalassovita gelatinovora</name>
    <name type="common">Thalassobius gelatinovorus</name>
    <dbReference type="NCBI Taxonomy" id="53501"/>
    <lineage>
        <taxon>Bacteria</taxon>
        <taxon>Pseudomonadati</taxon>
        <taxon>Pseudomonadota</taxon>
        <taxon>Alphaproteobacteria</taxon>
        <taxon>Rhodobacterales</taxon>
        <taxon>Roseobacteraceae</taxon>
        <taxon>Thalassovita</taxon>
    </lineage>
</organism>
<dbReference type="InterPro" id="IPR012337">
    <property type="entry name" value="RNaseH-like_sf"/>
</dbReference>
<sequence length="332" mass="36804">MKSFFERLFGRRPNQIRTPTEDAPLPRTPQPAPRGAPAVNRHGLFTQFADGEHRFIAIDVETAMRWNGSICQVGFASVDRSGCIRTVGTLIDPECGFDPFNIKIHGITEERVRGAPTFRNAFMDMKPMLANNRLFQHSTFDQKAIAAACDGDGIPQPDLDWNDSIRVARRAWPEFRQDGGYGLANLREKLNLNFRHHDAIEDARAAATVVLMAEQKTGLSFDDLLKPARKSYPKNPTAPANPEGKHFGAVIVFTGSLTMPREKAVKVASGLGFEVKASVTRKTTHLVVGDQDLALLAGHEKSSKHRKAEDLITAGQNISIMGETEFRNMIDR</sequence>
<evidence type="ECO:0000259" key="2">
    <source>
        <dbReference type="PROSITE" id="PS50172"/>
    </source>
</evidence>
<dbReference type="STRING" id="53501.SAMN04488043_106183"/>
<dbReference type="GO" id="GO:0003676">
    <property type="term" value="F:nucleic acid binding"/>
    <property type="evidence" value="ECO:0007669"/>
    <property type="project" value="InterPro"/>
</dbReference>
<evidence type="ECO:0000313" key="4">
    <source>
        <dbReference type="Proteomes" id="UP000051587"/>
    </source>
</evidence>
<dbReference type="Proteomes" id="UP000051587">
    <property type="component" value="Unassembled WGS sequence"/>
</dbReference>
<dbReference type="Gene3D" id="3.30.420.10">
    <property type="entry name" value="Ribonuclease H-like superfamily/Ribonuclease H"/>
    <property type="match status" value="1"/>
</dbReference>
<dbReference type="PROSITE" id="PS50172">
    <property type="entry name" value="BRCT"/>
    <property type="match status" value="1"/>
</dbReference>
<dbReference type="OrthoDB" id="9803913at2"/>